<dbReference type="Proteomes" id="UP001208364">
    <property type="component" value="Unassembled WGS sequence"/>
</dbReference>
<dbReference type="RefSeq" id="WP_195941258.1">
    <property type="nucleotide sequence ID" value="NZ_JAOQJR010000008.1"/>
</dbReference>
<dbReference type="EMBL" id="JAOQJR010000008">
    <property type="protein sequence ID" value="MCU6738751.1"/>
    <property type="molecule type" value="Genomic_DNA"/>
</dbReference>
<keyword evidence="2" id="KW-1185">Reference proteome</keyword>
<evidence type="ECO:0000313" key="2">
    <source>
        <dbReference type="Proteomes" id="UP001208364"/>
    </source>
</evidence>
<protein>
    <recommendedName>
        <fullName evidence="3">Phage protein</fullName>
    </recommendedName>
</protein>
<name>A0ABT2SVA4_9FIRM</name>
<proteinExistence type="predicted"/>
<reference evidence="1 2" key="1">
    <citation type="journal article" date="2021" name="ISME Commun">
        <title>Automated analysis of genomic sequences facilitates high-throughput and comprehensive description of bacteria.</title>
        <authorList>
            <person name="Hitch T.C.A."/>
        </authorList>
    </citation>
    <scope>NUCLEOTIDE SEQUENCE [LARGE SCALE GENOMIC DNA]</scope>
    <source>
        <strain evidence="1 2">H4_15</strain>
    </source>
</reference>
<comment type="caution">
    <text evidence="1">The sequence shown here is derived from an EMBL/GenBank/DDBJ whole genome shotgun (WGS) entry which is preliminary data.</text>
</comment>
<sequence>MAKLKVIRNMIDKNTGVVRYAGDVFEVNDANRIKELLDAKVVEEIKENKPNK</sequence>
<organism evidence="1 2">
    <name type="scientific">[Clostridium] ammoniilyticum</name>
    <dbReference type="NCBI Taxonomy" id="2981784"/>
    <lineage>
        <taxon>Bacteria</taxon>
        <taxon>Bacillati</taxon>
        <taxon>Bacillota</taxon>
        <taxon>Erysipelotrichia</taxon>
        <taxon>Erysipelotrichales</taxon>
        <taxon>Coprobacillaceae</taxon>
        <taxon>Faecalibacillus</taxon>
    </lineage>
</organism>
<gene>
    <name evidence="1" type="ORF">OCV55_08650</name>
</gene>
<accession>A0ABT2SVA4</accession>
<evidence type="ECO:0000313" key="1">
    <source>
        <dbReference type="EMBL" id="MCU6738751.1"/>
    </source>
</evidence>
<evidence type="ECO:0008006" key="3">
    <source>
        <dbReference type="Google" id="ProtNLM"/>
    </source>
</evidence>